<accession>A0A934KL94</accession>
<dbReference type="EMBL" id="JAEKNN010000003">
    <property type="protein sequence ID" value="MBJ7607890.1"/>
    <property type="molecule type" value="Genomic_DNA"/>
</dbReference>
<proteinExistence type="predicted"/>
<feature type="region of interest" description="Disordered" evidence="1">
    <location>
        <begin position="1"/>
        <end position="28"/>
    </location>
</feature>
<comment type="caution">
    <text evidence="3">The sequence shown here is derived from an EMBL/GenBank/DDBJ whole genome shotgun (WGS) entry which is preliminary data.</text>
</comment>
<feature type="transmembrane region" description="Helical" evidence="2">
    <location>
        <begin position="136"/>
        <end position="158"/>
    </location>
</feature>
<dbReference type="Proteomes" id="UP000614410">
    <property type="component" value="Unassembled WGS sequence"/>
</dbReference>
<feature type="compositionally biased region" description="Pro residues" evidence="1">
    <location>
        <begin position="13"/>
        <end position="22"/>
    </location>
</feature>
<evidence type="ECO:0000313" key="3">
    <source>
        <dbReference type="EMBL" id="MBJ7607890.1"/>
    </source>
</evidence>
<feature type="transmembrane region" description="Helical" evidence="2">
    <location>
        <begin position="100"/>
        <end position="124"/>
    </location>
</feature>
<evidence type="ECO:0000256" key="2">
    <source>
        <dbReference type="SAM" id="Phobius"/>
    </source>
</evidence>
<reference evidence="3 4" key="1">
    <citation type="submission" date="2020-10" db="EMBL/GenBank/DDBJ databases">
        <title>Ca. Dormibacterota MAGs.</title>
        <authorList>
            <person name="Montgomery K."/>
        </authorList>
    </citation>
    <scope>NUCLEOTIDE SEQUENCE [LARGE SCALE GENOMIC DNA]</scope>
    <source>
        <strain evidence="3">Mitchell_Peninsula_5</strain>
    </source>
</reference>
<gene>
    <name evidence="3" type="ORF">JF887_00455</name>
</gene>
<name>A0A934KL94_9BACT</name>
<organism evidence="3 4">
    <name type="scientific">Candidatus Amunia macphersoniae</name>
    <dbReference type="NCBI Taxonomy" id="3127014"/>
    <lineage>
        <taxon>Bacteria</taxon>
        <taxon>Bacillati</taxon>
        <taxon>Candidatus Dormiibacterota</taxon>
        <taxon>Candidatus Dormibacteria</taxon>
        <taxon>Candidatus Aeolococcales</taxon>
        <taxon>Candidatus Aeolococcaceae</taxon>
        <taxon>Candidatus Amunia</taxon>
    </lineage>
</organism>
<sequence length="218" mass="22423">MSTTPEYPSAAEPLPPAQPLAPAPVTTDPRVAAIPTSETTAERYRRELNRFRGLNFGAAFFGWLVGVGMAALLTAILSAAGAALTLTQNALSSTSTATTLTLAGVILFVVILLLSYYSGGYVAGRLSRFSGAVQGFGVWVIGLLVTVALAVAGVVAGSKYNVLAQLRLPSIPVNGQSFATGGVIVLVIVALLTLLAAIGGGIAGLRYQHRVDRALSKV</sequence>
<evidence type="ECO:0000313" key="4">
    <source>
        <dbReference type="Proteomes" id="UP000614410"/>
    </source>
</evidence>
<feature type="transmembrane region" description="Helical" evidence="2">
    <location>
        <begin position="53"/>
        <end position="80"/>
    </location>
</feature>
<feature type="transmembrane region" description="Helical" evidence="2">
    <location>
        <begin position="178"/>
        <end position="205"/>
    </location>
</feature>
<keyword evidence="2" id="KW-0472">Membrane</keyword>
<protein>
    <submittedName>
        <fullName evidence="3">Uncharacterized protein</fullName>
    </submittedName>
</protein>
<dbReference type="AlphaFoldDB" id="A0A934KL94"/>
<keyword evidence="2" id="KW-0812">Transmembrane</keyword>
<keyword evidence="2" id="KW-1133">Transmembrane helix</keyword>
<evidence type="ECO:0000256" key="1">
    <source>
        <dbReference type="SAM" id="MobiDB-lite"/>
    </source>
</evidence>